<dbReference type="InterPro" id="IPR004089">
    <property type="entry name" value="MCPsignal_dom"/>
</dbReference>
<dbReference type="GO" id="GO:0006935">
    <property type="term" value="P:chemotaxis"/>
    <property type="evidence" value="ECO:0007669"/>
    <property type="project" value="InterPro"/>
</dbReference>
<comment type="caution">
    <text evidence="5">The sequence shown here is derived from an EMBL/GenBank/DDBJ whole genome shotgun (WGS) entry which is preliminary data.</text>
</comment>
<dbReference type="AlphaFoldDB" id="A0A2T4Z119"/>
<dbReference type="PROSITE" id="PS50111">
    <property type="entry name" value="CHEMOTAXIS_TRANSDUC_2"/>
    <property type="match status" value="1"/>
</dbReference>
<dbReference type="OrthoDB" id="9797364at2"/>
<dbReference type="RefSeq" id="WP_108178221.1">
    <property type="nucleotide sequence ID" value="NZ_PZZL01000006.1"/>
</dbReference>
<dbReference type="PANTHER" id="PTHR24422:SF10">
    <property type="entry name" value="CHEMOTAXIS PROTEIN METHYLTRANSFERASE 2"/>
    <property type="match status" value="1"/>
</dbReference>
<dbReference type="SMART" id="SM00091">
    <property type="entry name" value="PAS"/>
    <property type="match status" value="2"/>
</dbReference>
<evidence type="ECO:0000256" key="1">
    <source>
        <dbReference type="PROSITE-ProRule" id="PRU00284"/>
    </source>
</evidence>
<dbReference type="Gene3D" id="1.10.287.950">
    <property type="entry name" value="Methyl-accepting chemotaxis protein"/>
    <property type="match status" value="1"/>
</dbReference>
<name>A0A2T4Z119_9HYPH</name>
<evidence type="ECO:0000313" key="5">
    <source>
        <dbReference type="EMBL" id="PTM53437.1"/>
    </source>
</evidence>
<organism evidence="5 6">
    <name type="scientific">Phreatobacter oligotrophus</name>
    <dbReference type="NCBI Taxonomy" id="1122261"/>
    <lineage>
        <taxon>Bacteria</taxon>
        <taxon>Pseudomonadati</taxon>
        <taxon>Pseudomonadota</taxon>
        <taxon>Alphaproteobacteria</taxon>
        <taxon>Hyphomicrobiales</taxon>
        <taxon>Phreatobacteraceae</taxon>
        <taxon>Phreatobacter</taxon>
    </lineage>
</organism>
<dbReference type="Pfam" id="PF08447">
    <property type="entry name" value="PAS_3"/>
    <property type="match status" value="1"/>
</dbReference>
<dbReference type="PROSITE" id="PS50113">
    <property type="entry name" value="PAC"/>
    <property type="match status" value="2"/>
</dbReference>
<dbReference type="PROSITE" id="PS50112">
    <property type="entry name" value="PAS"/>
    <property type="match status" value="1"/>
</dbReference>
<accession>A0A2T4Z119</accession>
<evidence type="ECO:0000259" key="4">
    <source>
        <dbReference type="PROSITE" id="PS50113"/>
    </source>
</evidence>
<dbReference type="InterPro" id="IPR000014">
    <property type="entry name" value="PAS"/>
</dbReference>
<feature type="domain" description="PAS" evidence="3">
    <location>
        <begin position="144"/>
        <end position="200"/>
    </location>
</feature>
<evidence type="ECO:0000313" key="6">
    <source>
        <dbReference type="Proteomes" id="UP000241808"/>
    </source>
</evidence>
<dbReference type="InterPro" id="IPR013655">
    <property type="entry name" value="PAS_fold_3"/>
</dbReference>
<dbReference type="GO" id="GO:0007165">
    <property type="term" value="P:signal transduction"/>
    <property type="evidence" value="ECO:0007669"/>
    <property type="project" value="UniProtKB-KW"/>
</dbReference>
<dbReference type="SUPFAM" id="SSF58104">
    <property type="entry name" value="Methyl-accepting chemotaxis protein (MCP) signaling domain"/>
    <property type="match status" value="1"/>
</dbReference>
<dbReference type="NCBIfam" id="TIGR00229">
    <property type="entry name" value="sensory_box"/>
    <property type="match status" value="2"/>
</dbReference>
<dbReference type="Pfam" id="PF08448">
    <property type="entry name" value="PAS_4"/>
    <property type="match status" value="1"/>
</dbReference>
<keyword evidence="1" id="KW-0807">Transducer</keyword>
<dbReference type="Pfam" id="PF00015">
    <property type="entry name" value="MCPsignal"/>
    <property type="match status" value="1"/>
</dbReference>
<dbReference type="InterPro" id="IPR035965">
    <property type="entry name" value="PAS-like_dom_sf"/>
</dbReference>
<dbReference type="InterPro" id="IPR050903">
    <property type="entry name" value="Bact_Chemotaxis_MeTrfase"/>
</dbReference>
<dbReference type="InterPro" id="IPR013656">
    <property type="entry name" value="PAS_4"/>
</dbReference>
<keyword evidence="6" id="KW-1185">Reference proteome</keyword>
<dbReference type="InterPro" id="IPR000700">
    <property type="entry name" value="PAS-assoc_C"/>
</dbReference>
<evidence type="ECO:0000259" key="2">
    <source>
        <dbReference type="PROSITE" id="PS50111"/>
    </source>
</evidence>
<proteinExistence type="predicted"/>
<dbReference type="GO" id="GO:0004888">
    <property type="term" value="F:transmembrane signaling receptor activity"/>
    <property type="evidence" value="ECO:0007669"/>
    <property type="project" value="InterPro"/>
</dbReference>
<dbReference type="SMART" id="SM00283">
    <property type="entry name" value="MA"/>
    <property type="match status" value="1"/>
</dbReference>
<feature type="domain" description="PAC" evidence="4">
    <location>
        <begin position="203"/>
        <end position="255"/>
    </location>
</feature>
<dbReference type="PANTHER" id="PTHR24422">
    <property type="entry name" value="CHEMOTAXIS PROTEIN METHYLTRANSFERASE"/>
    <property type="match status" value="1"/>
</dbReference>
<protein>
    <submittedName>
        <fullName evidence="5">Methyl-accepting chemotaxis sensory transducer with Pas/Pac sensor</fullName>
    </submittedName>
</protein>
<reference evidence="5 6" key="1">
    <citation type="submission" date="2018-04" db="EMBL/GenBank/DDBJ databases">
        <title>Genomic Encyclopedia of Archaeal and Bacterial Type Strains, Phase II (KMG-II): from individual species to whole genera.</title>
        <authorList>
            <person name="Goeker M."/>
        </authorList>
    </citation>
    <scope>NUCLEOTIDE SEQUENCE [LARGE SCALE GENOMIC DNA]</scope>
    <source>
        <strain evidence="5 6">DSM 25521</strain>
    </source>
</reference>
<dbReference type="Gene3D" id="3.30.450.20">
    <property type="entry name" value="PAS domain"/>
    <property type="match status" value="2"/>
</dbReference>
<gene>
    <name evidence="5" type="ORF">C8P69_10690</name>
</gene>
<dbReference type="SUPFAM" id="SSF55785">
    <property type="entry name" value="PYP-like sensor domain (PAS domain)"/>
    <property type="match status" value="2"/>
</dbReference>
<evidence type="ECO:0000259" key="3">
    <source>
        <dbReference type="PROSITE" id="PS50112"/>
    </source>
</evidence>
<dbReference type="GO" id="GO:0016020">
    <property type="term" value="C:membrane"/>
    <property type="evidence" value="ECO:0007669"/>
    <property type="project" value="InterPro"/>
</dbReference>
<dbReference type="InterPro" id="IPR004090">
    <property type="entry name" value="Chemotax_Me-accpt_rcpt"/>
</dbReference>
<dbReference type="EMBL" id="PZZL01000006">
    <property type="protein sequence ID" value="PTM53437.1"/>
    <property type="molecule type" value="Genomic_DNA"/>
</dbReference>
<dbReference type="Proteomes" id="UP000241808">
    <property type="component" value="Unassembled WGS sequence"/>
</dbReference>
<dbReference type="InterPro" id="IPR001610">
    <property type="entry name" value="PAC"/>
</dbReference>
<dbReference type="SMART" id="SM00086">
    <property type="entry name" value="PAC"/>
    <property type="match status" value="2"/>
</dbReference>
<feature type="domain" description="PAC" evidence="4">
    <location>
        <begin position="81"/>
        <end position="133"/>
    </location>
</feature>
<dbReference type="PRINTS" id="PR00260">
    <property type="entry name" value="CHEMTRNSDUCR"/>
</dbReference>
<dbReference type="CDD" id="cd00130">
    <property type="entry name" value="PAS"/>
    <property type="match status" value="2"/>
</dbReference>
<feature type="domain" description="Methyl-accepting transducer" evidence="2">
    <location>
        <begin position="256"/>
        <end position="485"/>
    </location>
</feature>
<sequence length="492" mass="52529">MLQLFKRYDRAMLDAIGRSHAVISFAPDATILDANDNFQQAMGYRLEEIRGQKHRMFMPAGEADSPEYRKFWDELRAGRYQQAECRRIGKGGRDVWIRASYNPVTGANGKVVRVIKIATDITAEMLRQADLSGQIAAINQSQAIITFALDGTVLDANDNFLKALGYRLDEVKGQHHSLFVDPAERNTAAYRAFWDALRRGEYQAGQYRRLGKGGREVWIQATYNPILDMAGRPFKVVKFATDVTAQVAEQQRRAGIQKQIAAGLGTIASSVNSAMHEATAAAAASTQTSGNVQAVAAGTEEISASVGEISRQVSQARDIATRAVDEAARTNEIVSGLTSAAQKIGDVVQLINTIAAQTNLLALNATIEAARAGEAGKGFAVVATEVKSLANQTARATEEIGTQIGSVQTSTREAVAAIDEITATITAINSISAAIAAAVEQQSAVTTEMSEAMRVAAEGVAAVSSSMNSIARATEEIDGAAQEVRRSADAFG</sequence>